<dbReference type="InterPro" id="IPR041698">
    <property type="entry name" value="Methyltransf_25"/>
</dbReference>
<sequence>MRCTACAARYTISEGILGLLENNAVLDEDSAREQRIRDAKARAAEKHPEPGATPDDAMEIDSTLSRLGGLEGKAVLELGCGSGRFTRRLAAQCRAVLAIDFSRESLRQAARTLVSARATTGLVQADVSRLALAPARFDAALATLYSNLPSLALRQSSSAAVAHALRPGGRYVLTAHHHEIRRRLQGRPEEETYENGIYFRSFTREALRRELEPYFKRLELGTICIRLPYLSRGPELRSRLSRLCESIPVLNRLGELIIVTAENR</sequence>
<dbReference type="PANTHER" id="PTHR43464">
    <property type="entry name" value="METHYLTRANSFERASE"/>
    <property type="match status" value="1"/>
</dbReference>
<organism evidence="6 7">
    <name type="scientific">Sulfurifustis variabilis</name>
    <dbReference type="NCBI Taxonomy" id="1675686"/>
    <lineage>
        <taxon>Bacteria</taxon>
        <taxon>Pseudomonadati</taxon>
        <taxon>Pseudomonadota</taxon>
        <taxon>Gammaproteobacteria</taxon>
        <taxon>Acidiferrobacterales</taxon>
        <taxon>Acidiferrobacteraceae</taxon>
        <taxon>Sulfurifustis</taxon>
    </lineage>
</organism>
<dbReference type="Pfam" id="PF13649">
    <property type="entry name" value="Methyltransf_25"/>
    <property type="match status" value="1"/>
</dbReference>
<dbReference type="CDD" id="cd02440">
    <property type="entry name" value="AdoMet_MTases"/>
    <property type="match status" value="1"/>
</dbReference>
<proteinExistence type="predicted"/>
<evidence type="ECO:0000313" key="6">
    <source>
        <dbReference type="EMBL" id="BAU50127.1"/>
    </source>
</evidence>
<dbReference type="PANTHER" id="PTHR43464:SF19">
    <property type="entry name" value="UBIQUINONE BIOSYNTHESIS O-METHYLTRANSFERASE, MITOCHONDRIAL"/>
    <property type="match status" value="1"/>
</dbReference>
<reference evidence="6 7" key="1">
    <citation type="submission" date="2015-08" db="EMBL/GenBank/DDBJ databases">
        <title>Complete genome sequence of Sulfurifustis variabilis.</title>
        <authorList>
            <person name="Miura A."/>
            <person name="Kojima H."/>
            <person name="Fukui M."/>
        </authorList>
    </citation>
    <scope>NUCLEOTIDE SEQUENCE [LARGE SCALE GENOMIC DNA]</scope>
    <source>
        <strain evidence="7">skN76</strain>
    </source>
</reference>
<dbReference type="KEGG" id="sva:SVA_3591"/>
<keyword evidence="2" id="KW-0808">Transferase</keyword>
<evidence type="ECO:0000256" key="1">
    <source>
        <dbReference type="ARBA" id="ARBA00022603"/>
    </source>
</evidence>
<evidence type="ECO:0000256" key="3">
    <source>
        <dbReference type="ARBA" id="ARBA00022691"/>
    </source>
</evidence>
<accession>A0A1B4VGX7</accession>
<dbReference type="GO" id="GO:0008168">
    <property type="term" value="F:methyltransferase activity"/>
    <property type="evidence" value="ECO:0007669"/>
    <property type="project" value="UniProtKB-KW"/>
</dbReference>
<gene>
    <name evidence="6" type="ORF">SVA_3591</name>
</gene>
<keyword evidence="7" id="KW-1185">Reference proteome</keyword>
<dbReference type="GO" id="GO:0032259">
    <property type="term" value="P:methylation"/>
    <property type="evidence" value="ECO:0007669"/>
    <property type="project" value="UniProtKB-KW"/>
</dbReference>
<keyword evidence="1" id="KW-0489">Methyltransferase</keyword>
<dbReference type="AlphaFoldDB" id="A0A1B4VGX7"/>
<dbReference type="InterPro" id="IPR029063">
    <property type="entry name" value="SAM-dependent_MTases_sf"/>
</dbReference>
<dbReference type="Gene3D" id="3.40.50.150">
    <property type="entry name" value="Vaccinia Virus protein VP39"/>
    <property type="match status" value="1"/>
</dbReference>
<keyword evidence="3" id="KW-0949">S-adenosyl-L-methionine</keyword>
<evidence type="ECO:0000256" key="2">
    <source>
        <dbReference type="ARBA" id="ARBA00022679"/>
    </source>
</evidence>
<dbReference type="EMBL" id="AP014936">
    <property type="protein sequence ID" value="BAU50127.1"/>
    <property type="molecule type" value="Genomic_DNA"/>
</dbReference>
<evidence type="ECO:0000259" key="5">
    <source>
        <dbReference type="Pfam" id="PF13649"/>
    </source>
</evidence>
<feature type="domain" description="Methyltransferase" evidence="5">
    <location>
        <begin position="75"/>
        <end position="169"/>
    </location>
</feature>
<dbReference type="Proteomes" id="UP000218899">
    <property type="component" value="Chromosome"/>
</dbReference>
<feature type="region of interest" description="Disordered" evidence="4">
    <location>
        <begin position="39"/>
        <end position="58"/>
    </location>
</feature>
<feature type="compositionally biased region" description="Basic and acidic residues" evidence="4">
    <location>
        <begin position="39"/>
        <end position="49"/>
    </location>
</feature>
<protein>
    <recommendedName>
        <fullName evidence="5">Methyltransferase domain-containing protein</fullName>
    </recommendedName>
</protein>
<name>A0A1B4VGX7_9GAMM</name>
<evidence type="ECO:0000256" key="4">
    <source>
        <dbReference type="SAM" id="MobiDB-lite"/>
    </source>
</evidence>
<evidence type="ECO:0000313" key="7">
    <source>
        <dbReference type="Proteomes" id="UP000218899"/>
    </source>
</evidence>
<dbReference type="SUPFAM" id="SSF53335">
    <property type="entry name" value="S-adenosyl-L-methionine-dependent methyltransferases"/>
    <property type="match status" value="1"/>
</dbReference>